<name>A0A158GG92_9BURK</name>
<dbReference type="SUPFAM" id="SSF53756">
    <property type="entry name" value="UDP-Glycosyltransferase/glycogen phosphorylase"/>
    <property type="match status" value="1"/>
</dbReference>
<proteinExistence type="predicted"/>
<dbReference type="PANTHER" id="PTHR12526:SF630">
    <property type="entry name" value="GLYCOSYLTRANSFERASE"/>
    <property type="match status" value="1"/>
</dbReference>
<dbReference type="STRING" id="326475.AWB66_01801"/>
<keyword evidence="2" id="KW-0808">Transferase</keyword>
<keyword evidence="3" id="KW-1185">Reference proteome</keyword>
<sequence length="402" mass="44034">MRIVHITSGLSVGGAEMMLYRLIKTSQREGVQHTVISLSSVDMLGDRIRALGVEVKILGMSRSAPNPFLLFKLVQWILAYRPDVVQTWMYHADLFGGIAACMARWVVRWRGVDAERLTLAWGVHQTEFPPFSANKKLALIARTCAVLSRYVPDVIVCCAEAAKRTHSAGGYCAPRMQVILNGFDLELFKPQARQHDPLRALLGVAADTPIVGIVGRVDPAKDYENFITAIGKTSRAFPHCHYVMIGKGLDATNVELTSLIRKAKVADVCHLLGARDDVHRLIPFFDVFCLSSRSEGLPTVVGEAMASGVPCVATDVGDTATLIGATGHLVPKEDADALASGLIALLGLSDEARLELGMKARQRMQTHFSIDTSWRTYETAYERVRSLFKGKPAMQGHSTGEY</sequence>
<evidence type="ECO:0000313" key="2">
    <source>
        <dbReference type="EMBL" id="SAL30851.1"/>
    </source>
</evidence>
<dbReference type="GO" id="GO:0016757">
    <property type="term" value="F:glycosyltransferase activity"/>
    <property type="evidence" value="ECO:0007669"/>
    <property type="project" value="UniProtKB-ARBA"/>
</dbReference>
<feature type="domain" description="Glycosyltransferase subfamily 4-like N-terminal" evidence="1">
    <location>
        <begin position="12"/>
        <end position="186"/>
    </location>
</feature>
<evidence type="ECO:0000259" key="1">
    <source>
        <dbReference type="Pfam" id="PF13439"/>
    </source>
</evidence>
<dbReference type="PANTHER" id="PTHR12526">
    <property type="entry name" value="GLYCOSYLTRANSFERASE"/>
    <property type="match status" value="1"/>
</dbReference>
<reference evidence="2" key="1">
    <citation type="submission" date="2016-01" db="EMBL/GenBank/DDBJ databases">
        <authorList>
            <person name="Peeters Charlotte."/>
        </authorList>
    </citation>
    <scope>NUCLEOTIDE SEQUENCE</scope>
    <source>
        <strain evidence="2">LMG 22936</strain>
    </source>
</reference>
<organism evidence="2 3">
    <name type="scientific">Caballeronia telluris</name>
    <dbReference type="NCBI Taxonomy" id="326475"/>
    <lineage>
        <taxon>Bacteria</taxon>
        <taxon>Pseudomonadati</taxon>
        <taxon>Pseudomonadota</taxon>
        <taxon>Betaproteobacteria</taxon>
        <taxon>Burkholderiales</taxon>
        <taxon>Burkholderiaceae</taxon>
        <taxon>Caballeronia</taxon>
    </lineage>
</organism>
<dbReference type="Gene3D" id="3.40.50.2000">
    <property type="entry name" value="Glycogen Phosphorylase B"/>
    <property type="match status" value="2"/>
</dbReference>
<dbReference type="RefSeq" id="WP_235021050.1">
    <property type="nucleotide sequence ID" value="NZ_FCNZ02000005.1"/>
</dbReference>
<accession>A0A158GG92</accession>
<dbReference type="Pfam" id="PF13692">
    <property type="entry name" value="Glyco_trans_1_4"/>
    <property type="match status" value="1"/>
</dbReference>
<evidence type="ECO:0000313" key="3">
    <source>
        <dbReference type="Proteomes" id="UP000054717"/>
    </source>
</evidence>
<dbReference type="InterPro" id="IPR028098">
    <property type="entry name" value="Glyco_trans_4-like_N"/>
</dbReference>
<dbReference type="AlphaFoldDB" id="A0A158GG92"/>
<gene>
    <name evidence="2" type="ORF">AWB66_01801</name>
</gene>
<comment type="caution">
    <text evidence="2">The sequence shown here is derived from an EMBL/GenBank/DDBJ whole genome shotgun (WGS) entry which is preliminary data.</text>
</comment>
<protein>
    <submittedName>
        <fullName evidence="2">Transferase</fullName>
    </submittedName>
</protein>
<dbReference type="Pfam" id="PF13439">
    <property type="entry name" value="Glyco_transf_4"/>
    <property type="match status" value="1"/>
</dbReference>
<dbReference type="Proteomes" id="UP000054717">
    <property type="component" value="Unassembled WGS sequence"/>
</dbReference>
<dbReference type="EMBL" id="FCNZ02000005">
    <property type="protein sequence ID" value="SAL30851.1"/>
    <property type="molecule type" value="Genomic_DNA"/>
</dbReference>